<dbReference type="InterPro" id="IPR001245">
    <property type="entry name" value="Ser-Thr/Tyr_kinase_cat_dom"/>
</dbReference>
<keyword evidence="4" id="KW-0597">Phosphoprotein</keyword>
<keyword evidence="11 16" id="KW-0472">Membrane</keyword>
<feature type="domain" description="Protein kinase" evidence="17">
    <location>
        <begin position="199"/>
        <end position="639"/>
    </location>
</feature>
<evidence type="ECO:0000313" key="18">
    <source>
        <dbReference type="EMBL" id="KAG6481558.1"/>
    </source>
</evidence>
<dbReference type="PROSITE" id="PS50011">
    <property type="entry name" value="PROTEIN_KINASE_DOM"/>
    <property type="match status" value="1"/>
</dbReference>
<evidence type="ECO:0000313" key="19">
    <source>
        <dbReference type="Proteomes" id="UP000734854"/>
    </source>
</evidence>
<dbReference type="Gene3D" id="3.30.200.20">
    <property type="entry name" value="Phosphorylase Kinase, domain 1"/>
    <property type="match status" value="1"/>
</dbReference>
<dbReference type="PANTHER" id="PTHR47984">
    <property type="entry name" value="OS01G0323000 PROTEIN"/>
    <property type="match status" value="1"/>
</dbReference>
<keyword evidence="3" id="KW-0723">Serine/threonine-protein kinase</keyword>
<evidence type="ECO:0000256" key="5">
    <source>
        <dbReference type="ARBA" id="ARBA00022679"/>
    </source>
</evidence>
<comment type="catalytic activity">
    <reaction evidence="12">
        <text>L-threonyl-[protein] + ATP = O-phospho-L-threonyl-[protein] + ADP + H(+)</text>
        <dbReference type="Rhea" id="RHEA:46608"/>
        <dbReference type="Rhea" id="RHEA-COMP:11060"/>
        <dbReference type="Rhea" id="RHEA-COMP:11605"/>
        <dbReference type="ChEBI" id="CHEBI:15378"/>
        <dbReference type="ChEBI" id="CHEBI:30013"/>
        <dbReference type="ChEBI" id="CHEBI:30616"/>
        <dbReference type="ChEBI" id="CHEBI:61977"/>
        <dbReference type="ChEBI" id="CHEBI:456216"/>
        <dbReference type="EC" id="2.7.11.1"/>
    </reaction>
</comment>
<feature type="compositionally biased region" description="Basic residues" evidence="15">
    <location>
        <begin position="676"/>
        <end position="686"/>
    </location>
</feature>
<accession>A0A8J5F8G6</accession>
<keyword evidence="7 14" id="KW-0547">Nucleotide-binding</keyword>
<dbReference type="GO" id="GO:0016020">
    <property type="term" value="C:membrane"/>
    <property type="evidence" value="ECO:0007669"/>
    <property type="project" value="UniProtKB-SubCell"/>
</dbReference>
<evidence type="ECO:0000256" key="10">
    <source>
        <dbReference type="ARBA" id="ARBA00022989"/>
    </source>
</evidence>
<feature type="transmembrane region" description="Helical" evidence="16">
    <location>
        <begin position="30"/>
        <end position="53"/>
    </location>
</feature>
<keyword evidence="10 16" id="KW-1133">Transmembrane helix</keyword>
<dbReference type="InterPro" id="IPR011009">
    <property type="entry name" value="Kinase-like_dom_sf"/>
</dbReference>
<evidence type="ECO:0000256" key="11">
    <source>
        <dbReference type="ARBA" id="ARBA00023136"/>
    </source>
</evidence>
<dbReference type="Proteomes" id="UP000734854">
    <property type="component" value="Unassembled WGS sequence"/>
</dbReference>
<gene>
    <name evidence="18" type="ORF">ZIOFF_058162</name>
</gene>
<evidence type="ECO:0000256" key="8">
    <source>
        <dbReference type="ARBA" id="ARBA00022777"/>
    </source>
</evidence>
<protein>
    <recommendedName>
        <fullName evidence="2">non-specific serine/threonine protein kinase</fullName>
        <ecNumber evidence="2">2.7.11.1</ecNumber>
    </recommendedName>
</protein>
<dbReference type="PROSITE" id="PS00108">
    <property type="entry name" value="PROTEIN_KINASE_ST"/>
    <property type="match status" value="1"/>
</dbReference>
<evidence type="ECO:0000256" key="1">
    <source>
        <dbReference type="ARBA" id="ARBA00004167"/>
    </source>
</evidence>
<dbReference type="InterPro" id="IPR052232">
    <property type="entry name" value="RLK_Ser/Thr-Kinase"/>
</dbReference>
<evidence type="ECO:0000256" key="14">
    <source>
        <dbReference type="PROSITE-ProRule" id="PRU10141"/>
    </source>
</evidence>
<name>A0A8J5F8G6_ZINOF</name>
<evidence type="ECO:0000256" key="13">
    <source>
        <dbReference type="ARBA" id="ARBA00048679"/>
    </source>
</evidence>
<evidence type="ECO:0000256" key="12">
    <source>
        <dbReference type="ARBA" id="ARBA00047899"/>
    </source>
</evidence>
<feature type="region of interest" description="Disordered" evidence="15">
    <location>
        <begin position="619"/>
        <end position="686"/>
    </location>
</feature>
<organism evidence="18 19">
    <name type="scientific">Zingiber officinale</name>
    <name type="common">Ginger</name>
    <name type="synonym">Amomum zingiber</name>
    <dbReference type="NCBI Taxonomy" id="94328"/>
    <lineage>
        <taxon>Eukaryota</taxon>
        <taxon>Viridiplantae</taxon>
        <taxon>Streptophyta</taxon>
        <taxon>Embryophyta</taxon>
        <taxon>Tracheophyta</taxon>
        <taxon>Spermatophyta</taxon>
        <taxon>Magnoliopsida</taxon>
        <taxon>Liliopsida</taxon>
        <taxon>Zingiberales</taxon>
        <taxon>Zingiberaceae</taxon>
        <taxon>Zingiber</taxon>
    </lineage>
</organism>
<evidence type="ECO:0000256" key="6">
    <source>
        <dbReference type="ARBA" id="ARBA00022692"/>
    </source>
</evidence>
<dbReference type="SMART" id="SM00220">
    <property type="entry name" value="S_TKc"/>
    <property type="match status" value="1"/>
</dbReference>
<proteinExistence type="predicted"/>
<evidence type="ECO:0000256" key="16">
    <source>
        <dbReference type="SAM" id="Phobius"/>
    </source>
</evidence>
<keyword evidence="9 14" id="KW-0067">ATP-binding</keyword>
<dbReference type="Gene3D" id="1.10.510.10">
    <property type="entry name" value="Transferase(Phosphotransferase) domain 1"/>
    <property type="match status" value="2"/>
</dbReference>
<dbReference type="InterPro" id="IPR017441">
    <property type="entry name" value="Protein_kinase_ATP_BS"/>
</dbReference>
<keyword evidence="8" id="KW-0418">Kinase</keyword>
<comment type="caution">
    <text evidence="18">The sequence shown here is derived from an EMBL/GenBank/DDBJ whole genome shotgun (WGS) entry which is preliminary data.</text>
</comment>
<evidence type="ECO:0000256" key="4">
    <source>
        <dbReference type="ARBA" id="ARBA00022553"/>
    </source>
</evidence>
<keyword evidence="5" id="KW-0808">Transferase</keyword>
<dbReference type="PANTHER" id="PTHR47984:SF14">
    <property type="entry name" value="OS01G0323000 PROTEIN"/>
    <property type="match status" value="1"/>
</dbReference>
<dbReference type="GO" id="GO:0004674">
    <property type="term" value="F:protein serine/threonine kinase activity"/>
    <property type="evidence" value="ECO:0007669"/>
    <property type="project" value="UniProtKB-KW"/>
</dbReference>
<evidence type="ECO:0000256" key="2">
    <source>
        <dbReference type="ARBA" id="ARBA00012513"/>
    </source>
</evidence>
<dbReference type="FunFam" id="3.30.200.20:FF:000083">
    <property type="entry name" value="Putative receptor-like protein kinase"/>
    <property type="match status" value="1"/>
</dbReference>
<keyword evidence="6 16" id="KW-0812">Transmembrane</keyword>
<dbReference type="PROSITE" id="PS00107">
    <property type="entry name" value="PROTEIN_KINASE_ATP"/>
    <property type="match status" value="1"/>
</dbReference>
<dbReference type="FunFam" id="1.10.510.10:FF:000035">
    <property type="entry name" value="Putative receptor-like serine/threonine-protein kinase"/>
    <property type="match status" value="1"/>
</dbReference>
<feature type="compositionally biased region" description="Basic and acidic residues" evidence="15">
    <location>
        <begin position="657"/>
        <end position="672"/>
    </location>
</feature>
<dbReference type="Pfam" id="PF07714">
    <property type="entry name" value="PK_Tyr_Ser-Thr"/>
    <property type="match status" value="1"/>
</dbReference>
<evidence type="ECO:0000256" key="7">
    <source>
        <dbReference type="ARBA" id="ARBA00022741"/>
    </source>
</evidence>
<dbReference type="InterPro" id="IPR008271">
    <property type="entry name" value="Ser/Thr_kinase_AS"/>
</dbReference>
<reference evidence="18 19" key="1">
    <citation type="submission" date="2020-08" db="EMBL/GenBank/DDBJ databases">
        <title>Plant Genome Project.</title>
        <authorList>
            <person name="Zhang R.-G."/>
        </authorList>
    </citation>
    <scope>NUCLEOTIDE SEQUENCE [LARGE SCALE GENOMIC DNA]</scope>
    <source>
        <tissue evidence="18">Rhizome</tissue>
    </source>
</reference>
<evidence type="ECO:0000256" key="9">
    <source>
        <dbReference type="ARBA" id="ARBA00022840"/>
    </source>
</evidence>
<dbReference type="GO" id="GO:0005524">
    <property type="term" value="F:ATP binding"/>
    <property type="evidence" value="ECO:0007669"/>
    <property type="project" value="UniProtKB-UniRule"/>
</dbReference>
<dbReference type="AlphaFoldDB" id="A0A8J5F8G6"/>
<comment type="subcellular location">
    <subcellularLocation>
        <location evidence="1">Membrane</location>
        <topology evidence="1">Single-pass membrane protein</topology>
    </subcellularLocation>
</comment>
<evidence type="ECO:0000259" key="17">
    <source>
        <dbReference type="PROSITE" id="PS50011"/>
    </source>
</evidence>
<sequence length="686" mass="77096">MSILKRFADRSMSSLKEHLYDKTFLFGLKLWVVIGIVVGVSILGVLSILVICLNARSQRRLRRSSNNLPLTQIPAISKEIKEVRVEQVPANEFVARDGVLLTLHDKSNEKVSDKVMVHLGFGKSRHADEKSQSGSFHYIDKDGSCHSGDEGSSGIVATRRQSSYPITAPSPLTGLPEFSYLGWGHWFTLRDLEVATNRFSKENVLGEGGYGVVYRGQLINGTPVAVKKLLNNLGQAEKEFRVEVEAIGHVRHKNLVRLLGYCVEGTQRMLVYEYVNNGNLEQWLHGAMRQQGSLTWAARIKVLLGTAKALAYLHEAIEPKVVHRDIKSSNILIDDEFNAKVSDFGLAKLLGAGKSHITTRVMGTFGYVAPEYANTGLLNEKSDVYSFGVVLLEAITGRDPVDYGRPANEAVIIYLPTNSICICYLSEYYNITFFLCMAYLVGTKSTRAMPMVSSPVLRSNSGNNVRRKGRGDHVLSPMLSIRSSINRVRGVQVLSLFCWENRRRNKSLVLPPRGTTKGDSCWRKACICRHWRKKLLLHLVIRPQYFPPQSWGMLQHSFKTLCPLRPCSMFSDVNLVDWLKMMVGSRRSEEVVDPNIEAKPSTKALKRALLTALRCVDPDSEKRPKMGQVVRMLDSDEPIPREDRRHRRNCAGNTEIDSQRDSSDTDKSDNPDSRYSSRKNRPASSK</sequence>
<evidence type="ECO:0000256" key="3">
    <source>
        <dbReference type="ARBA" id="ARBA00022527"/>
    </source>
</evidence>
<feature type="binding site" evidence="14">
    <location>
        <position position="228"/>
    </location>
    <ligand>
        <name>ATP</name>
        <dbReference type="ChEBI" id="CHEBI:30616"/>
    </ligand>
</feature>
<keyword evidence="19" id="KW-1185">Reference proteome</keyword>
<dbReference type="EMBL" id="JACMSC010000016">
    <property type="protein sequence ID" value="KAG6481558.1"/>
    <property type="molecule type" value="Genomic_DNA"/>
</dbReference>
<dbReference type="SUPFAM" id="SSF56112">
    <property type="entry name" value="Protein kinase-like (PK-like)"/>
    <property type="match status" value="1"/>
</dbReference>
<comment type="catalytic activity">
    <reaction evidence="13">
        <text>L-seryl-[protein] + ATP = O-phospho-L-seryl-[protein] + ADP + H(+)</text>
        <dbReference type="Rhea" id="RHEA:17989"/>
        <dbReference type="Rhea" id="RHEA-COMP:9863"/>
        <dbReference type="Rhea" id="RHEA-COMP:11604"/>
        <dbReference type="ChEBI" id="CHEBI:15378"/>
        <dbReference type="ChEBI" id="CHEBI:29999"/>
        <dbReference type="ChEBI" id="CHEBI:30616"/>
        <dbReference type="ChEBI" id="CHEBI:83421"/>
        <dbReference type="ChEBI" id="CHEBI:456216"/>
        <dbReference type="EC" id="2.7.11.1"/>
    </reaction>
</comment>
<dbReference type="EC" id="2.7.11.1" evidence="2"/>
<dbReference type="InterPro" id="IPR000719">
    <property type="entry name" value="Prot_kinase_dom"/>
</dbReference>
<evidence type="ECO:0000256" key="15">
    <source>
        <dbReference type="SAM" id="MobiDB-lite"/>
    </source>
</evidence>